<dbReference type="AlphaFoldDB" id="A0A829WBH3"/>
<dbReference type="EMBL" id="BJLB01000001">
    <property type="protein sequence ID" value="GEA34570.1"/>
    <property type="molecule type" value="Genomic_DNA"/>
</dbReference>
<protein>
    <recommendedName>
        <fullName evidence="5">DUF4367 domain-containing protein</fullName>
    </recommendedName>
</protein>
<evidence type="ECO:0000313" key="4">
    <source>
        <dbReference type="Proteomes" id="UP000315200"/>
    </source>
</evidence>
<proteinExistence type="predicted"/>
<comment type="caution">
    <text evidence="3">The sequence shown here is derived from an EMBL/GenBank/DDBJ whole genome shotgun (WGS) entry which is preliminary data.</text>
</comment>
<keyword evidence="2" id="KW-0812">Transmembrane</keyword>
<gene>
    <name evidence="3" type="ORF">Ccl03g_02830</name>
</gene>
<name>A0A829WBH3_9FIRM</name>
<evidence type="ECO:0000256" key="1">
    <source>
        <dbReference type="SAM" id="MobiDB-lite"/>
    </source>
</evidence>
<reference evidence="3 4" key="1">
    <citation type="submission" date="2019-06" db="EMBL/GenBank/DDBJ databases">
        <title>Draft genome sequence of [Clostridium] clostridioforme NBRC 113352.</title>
        <authorList>
            <person name="Miura T."/>
            <person name="Furukawa M."/>
            <person name="Shimamura M."/>
            <person name="Ohyama Y."/>
            <person name="Yamazoe A."/>
            <person name="Kawasaki H."/>
        </authorList>
    </citation>
    <scope>NUCLEOTIDE SEQUENCE [LARGE SCALE GENOMIC DNA]</scope>
    <source>
        <strain evidence="3 4">NBRC 113352</strain>
    </source>
</reference>
<accession>A0A829WBH3</accession>
<evidence type="ECO:0000256" key="2">
    <source>
        <dbReference type="SAM" id="Phobius"/>
    </source>
</evidence>
<keyword evidence="2" id="KW-0472">Membrane</keyword>
<feature type="region of interest" description="Disordered" evidence="1">
    <location>
        <begin position="1"/>
        <end position="20"/>
    </location>
</feature>
<evidence type="ECO:0000313" key="3">
    <source>
        <dbReference type="EMBL" id="GEA34570.1"/>
    </source>
</evidence>
<keyword evidence="2" id="KW-1133">Transmembrane helix</keyword>
<sequence>MGDYKRDSEQDNSMDCPIWGTDDISDEELLKEFEAVKNMTVPLPIPSPSSDEFEKIWARIQEEKAESKNVPESDQPEHPKVIKPRFGWKRLAAIGLIACLVAGSGCMVAMGTKSYFYRERVRDENNIVYNNDSNKIAVNGEEEAYKAIEDELEINSLKLGFIPGDMDFKALYIDNDRADMEFIYNKQFFYFCQSKSDRETSSVYGGDYDKQNEFKVHNKWIDKDISIESEVLEDGNLRYKASFISKGVYCRAIGIMNKEEFIEIVKRITN</sequence>
<evidence type="ECO:0008006" key="5">
    <source>
        <dbReference type="Google" id="ProtNLM"/>
    </source>
</evidence>
<feature type="transmembrane region" description="Helical" evidence="2">
    <location>
        <begin position="91"/>
        <end position="110"/>
    </location>
</feature>
<organism evidence="3 4">
    <name type="scientific">Enterocloster clostridioformis</name>
    <dbReference type="NCBI Taxonomy" id="1531"/>
    <lineage>
        <taxon>Bacteria</taxon>
        <taxon>Bacillati</taxon>
        <taxon>Bacillota</taxon>
        <taxon>Clostridia</taxon>
        <taxon>Lachnospirales</taxon>
        <taxon>Lachnospiraceae</taxon>
        <taxon>Enterocloster</taxon>
    </lineage>
</organism>
<dbReference type="Proteomes" id="UP000315200">
    <property type="component" value="Unassembled WGS sequence"/>
</dbReference>